<organism evidence="8 9">
    <name type="scientific">Methanocaldococcus jannaschii</name>
    <dbReference type="NCBI Taxonomy" id="2190"/>
    <lineage>
        <taxon>Archaea</taxon>
        <taxon>Methanobacteriati</taxon>
        <taxon>Methanobacteriota</taxon>
        <taxon>Methanomada group</taxon>
        <taxon>Methanococci</taxon>
        <taxon>Methanococcales</taxon>
        <taxon>Methanocaldococcaceae</taxon>
        <taxon>Methanocaldococcus</taxon>
    </lineage>
</organism>
<evidence type="ECO:0000256" key="2">
    <source>
        <dbReference type="ARBA" id="ARBA00006680"/>
    </source>
</evidence>
<evidence type="ECO:0000256" key="4">
    <source>
        <dbReference type="ARBA" id="ARBA00022884"/>
    </source>
</evidence>
<dbReference type="NCBIfam" id="TIGR01899">
    <property type="entry name" value="cas_TM1807_csm5"/>
    <property type="match status" value="1"/>
</dbReference>
<dbReference type="InterPro" id="IPR010173">
    <property type="entry name" value="CRISPR-assoc_Csm5"/>
</dbReference>
<comment type="similarity">
    <text evidence="2">Belongs to the CRISPR-associated Csm5 family.</text>
</comment>
<name>A0A832W655_9EURY</name>
<evidence type="ECO:0000256" key="1">
    <source>
        <dbReference type="ARBA" id="ARBA00003088"/>
    </source>
</evidence>
<feature type="domain" description="CRISPR type III-associated protein" evidence="7">
    <location>
        <begin position="4"/>
        <end position="299"/>
    </location>
</feature>
<protein>
    <recommendedName>
        <fullName evidence="3">CRISPR system Cms protein Csm5</fullName>
    </recommendedName>
    <alternativeName>
        <fullName evidence="6">CRISPR type III A-associated protein Csm5</fullName>
    </alternativeName>
</protein>
<gene>
    <name evidence="8" type="primary">csm5</name>
    <name evidence="8" type="ORF">HA335_02220</name>
</gene>
<evidence type="ECO:0000313" key="8">
    <source>
        <dbReference type="EMBL" id="HII59388.1"/>
    </source>
</evidence>
<sequence>MEVKCELITPIFIGCGEEYSQLDYFIEDGLAHIIDLEKAVSDLDDLEKVDYISGLIVSNIDNNRLNLTAKDILESVGLNPYDYVIRKIESEIFSNKKTRVKKFINQNNTYYIPGSSIKGAIRTAYIFNYYDKNLPELLKILDDRNIKLHDKGKELEKNAISKDIPKDFFKYLKISDSLNLEGEFKFIHTKRWNYRKKKFDVPINMEGMTKGTFSINIKIEDEFFKNINKRLKTNYNPKDDEKKFDILKNLCNNFSKTVVEFELKKNNPVYVEKSYEKLLADINKDDAIYLNLGFGGGFLNKTVYPLLWKNDENHLYFRKIKSLFIALSGGNKNLKNAWLKANSYLDFPTTKTVYVKNNSAIAPLGWIKMTLVE</sequence>
<evidence type="ECO:0000313" key="9">
    <source>
        <dbReference type="Proteomes" id="UP000645676"/>
    </source>
</evidence>
<evidence type="ECO:0000259" key="7">
    <source>
        <dbReference type="Pfam" id="PF03787"/>
    </source>
</evidence>
<accession>A0A832W655</accession>
<dbReference type="PANTHER" id="PTHR38007:SF1">
    <property type="entry name" value="CRISPR SYSTEM CMS PROTEIN CSM5"/>
    <property type="match status" value="1"/>
</dbReference>
<comment type="caution">
    <text evidence="8">The sequence shown here is derived from an EMBL/GenBank/DDBJ whole genome shotgun (WGS) entry which is preliminary data.</text>
</comment>
<dbReference type="GO" id="GO:0003723">
    <property type="term" value="F:RNA binding"/>
    <property type="evidence" value="ECO:0007669"/>
    <property type="project" value="UniProtKB-KW"/>
</dbReference>
<reference evidence="8" key="1">
    <citation type="journal article" date="2020" name="bioRxiv">
        <title>A rank-normalized archaeal taxonomy based on genome phylogeny resolves widespread incomplete and uneven classifications.</title>
        <authorList>
            <person name="Rinke C."/>
            <person name="Chuvochina M."/>
            <person name="Mussig A.J."/>
            <person name="Chaumeil P.-A."/>
            <person name="Waite D.W."/>
            <person name="Whitman W.B."/>
            <person name="Parks D.H."/>
            <person name="Hugenholtz P."/>
        </authorList>
    </citation>
    <scope>NUCLEOTIDE SEQUENCE</scope>
    <source>
        <strain evidence="8">UBA8849</strain>
    </source>
</reference>
<dbReference type="InterPro" id="IPR005537">
    <property type="entry name" value="RAMP_III_fam"/>
</dbReference>
<dbReference type="EMBL" id="DUJR01000009">
    <property type="protein sequence ID" value="HII59388.1"/>
    <property type="molecule type" value="Genomic_DNA"/>
</dbReference>
<dbReference type="CDD" id="cd09662">
    <property type="entry name" value="Csm5_III-A"/>
    <property type="match status" value="1"/>
</dbReference>
<dbReference type="GO" id="GO:0051607">
    <property type="term" value="P:defense response to virus"/>
    <property type="evidence" value="ECO:0007669"/>
    <property type="project" value="UniProtKB-KW"/>
</dbReference>
<evidence type="ECO:0000256" key="5">
    <source>
        <dbReference type="ARBA" id="ARBA00023118"/>
    </source>
</evidence>
<comment type="function">
    <text evidence="1">This subunit might be involved in maturation of a crRNA intermediate to its mature form.</text>
</comment>
<keyword evidence="4" id="KW-0694">RNA-binding</keyword>
<keyword evidence="5" id="KW-0051">Antiviral defense</keyword>
<dbReference type="Proteomes" id="UP000645676">
    <property type="component" value="Unassembled WGS sequence"/>
</dbReference>
<dbReference type="AlphaFoldDB" id="A0A832W655"/>
<proteinExistence type="inferred from homology"/>
<dbReference type="RefSeq" id="WP_064496894.1">
    <property type="nucleotide sequence ID" value="NC_000909.1"/>
</dbReference>
<evidence type="ECO:0000256" key="3">
    <source>
        <dbReference type="ARBA" id="ARBA00016113"/>
    </source>
</evidence>
<dbReference type="GeneID" id="1452576"/>
<dbReference type="PANTHER" id="PTHR38007">
    <property type="entry name" value="CRISPR SYSTEM CMS PROTEIN CSM5"/>
    <property type="match status" value="1"/>
</dbReference>
<dbReference type="Pfam" id="PF03787">
    <property type="entry name" value="RAMPs"/>
    <property type="match status" value="1"/>
</dbReference>
<evidence type="ECO:0000256" key="6">
    <source>
        <dbReference type="ARBA" id="ARBA00031720"/>
    </source>
</evidence>